<protein>
    <submittedName>
        <fullName evidence="1">Uncharacterized protein</fullName>
    </submittedName>
</protein>
<organism evidence="1">
    <name type="scientific">Sesamum radiatum</name>
    <name type="common">Black benniseed</name>
    <dbReference type="NCBI Taxonomy" id="300843"/>
    <lineage>
        <taxon>Eukaryota</taxon>
        <taxon>Viridiplantae</taxon>
        <taxon>Streptophyta</taxon>
        <taxon>Embryophyta</taxon>
        <taxon>Tracheophyta</taxon>
        <taxon>Spermatophyta</taxon>
        <taxon>Magnoliopsida</taxon>
        <taxon>eudicotyledons</taxon>
        <taxon>Gunneridae</taxon>
        <taxon>Pentapetalae</taxon>
        <taxon>asterids</taxon>
        <taxon>lamiids</taxon>
        <taxon>Lamiales</taxon>
        <taxon>Pedaliaceae</taxon>
        <taxon>Sesamum</taxon>
    </lineage>
</organism>
<gene>
    <name evidence="1" type="ORF">Sradi_4000900</name>
</gene>
<dbReference type="InterPro" id="IPR011990">
    <property type="entry name" value="TPR-like_helical_dom_sf"/>
</dbReference>
<name>A0AAW2PK16_SESRA</name>
<dbReference type="Gene3D" id="1.25.40.10">
    <property type="entry name" value="Tetratricopeptide repeat domain"/>
    <property type="match status" value="1"/>
</dbReference>
<sequence>MRSSGLQPQVSDYAAIIQGHFGAKHVLPVMMLKADMVKMGILPNAFIYKVLDRGYQEMAYFASAQKCRDHLWNLVIRDCRSSLEQLLPSEKIAV</sequence>
<comment type="caution">
    <text evidence="1">The sequence shown here is derived from an EMBL/GenBank/DDBJ whole genome shotgun (WGS) entry which is preliminary data.</text>
</comment>
<dbReference type="EMBL" id="JACGWJ010000017">
    <property type="protein sequence ID" value="KAL0355540.1"/>
    <property type="molecule type" value="Genomic_DNA"/>
</dbReference>
<proteinExistence type="predicted"/>
<evidence type="ECO:0000313" key="1">
    <source>
        <dbReference type="EMBL" id="KAL0355540.1"/>
    </source>
</evidence>
<dbReference type="AlphaFoldDB" id="A0AAW2PK16"/>
<accession>A0AAW2PK16</accession>
<reference evidence="1" key="2">
    <citation type="journal article" date="2024" name="Plant">
        <title>Genomic evolution and insights into agronomic trait innovations of Sesamum species.</title>
        <authorList>
            <person name="Miao H."/>
            <person name="Wang L."/>
            <person name="Qu L."/>
            <person name="Liu H."/>
            <person name="Sun Y."/>
            <person name="Le M."/>
            <person name="Wang Q."/>
            <person name="Wei S."/>
            <person name="Zheng Y."/>
            <person name="Lin W."/>
            <person name="Duan Y."/>
            <person name="Cao H."/>
            <person name="Xiong S."/>
            <person name="Wang X."/>
            <person name="Wei L."/>
            <person name="Li C."/>
            <person name="Ma Q."/>
            <person name="Ju M."/>
            <person name="Zhao R."/>
            <person name="Li G."/>
            <person name="Mu C."/>
            <person name="Tian Q."/>
            <person name="Mei H."/>
            <person name="Zhang T."/>
            <person name="Gao T."/>
            <person name="Zhang H."/>
        </authorList>
    </citation>
    <scope>NUCLEOTIDE SEQUENCE</scope>
    <source>
        <strain evidence="1">G02</strain>
    </source>
</reference>
<reference evidence="1" key="1">
    <citation type="submission" date="2020-06" db="EMBL/GenBank/DDBJ databases">
        <authorList>
            <person name="Li T."/>
            <person name="Hu X."/>
            <person name="Zhang T."/>
            <person name="Song X."/>
            <person name="Zhang H."/>
            <person name="Dai N."/>
            <person name="Sheng W."/>
            <person name="Hou X."/>
            <person name="Wei L."/>
        </authorList>
    </citation>
    <scope>NUCLEOTIDE SEQUENCE</scope>
    <source>
        <strain evidence="1">G02</strain>
        <tissue evidence="1">Leaf</tissue>
    </source>
</reference>